<dbReference type="GeneID" id="58091730"/>
<evidence type="ECO:0000313" key="6">
    <source>
        <dbReference type="Proteomes" id="UP000293637"/>
    </source>
</evidence>
<dbReference type="EMBL" id="SCHB01000007">
    <property type="protein sequence ID" value="TBW71581.1"/>
    <property type="molecule type" value="Genomic_DNA"/>
</dbReference>
<dbReference type="InterPro" id="IPR029068">
    <property type="entry name" value="Glyas_Bleomycin-R_OHBP_Dase"/>
</dbReference>
<dbReference type="Gene3D" id="3.10.180.10">
    <property type="entry name" value="2,3-Dihydroxybiphenyl 1,2-Dioxygenase, domain 1"/>
    <property type="match status" value="1"/>
</dbReference>
<keyword evidence="7" id="KW-1185">Reference proteome</keyword>
<evidence type="ECO:0000259" key="1">
    <source>
        <dbReference type="PROSITE" id="PS51819"/>
    </source>
</evidence>
<dbReference type="Proteomes" id="UP000325462">
    <property type="component" value="Chromosome"/>
</dbReference>
<dbReference type="InterPro" id="IPR004360">
    <property type="entry name" value="Glyas_Fos-R_dOase_dom"/>
</dbReference>
<dbReference type="InterPro" id="IPR037523">
    <property type="entry name" value="VOC_core"/>
</dbReference>
<dbReference type="EMBL" id="CP041722">
    <property type="protein sequence ID" value="QEX38540.1"/>
    <property type="molecule type" value="Genomic_DNA"/>
</dbReference>
<accession>A0A133QB31</accession>
<dbReference type="eggNOG" id="COG0346">
    <property type="taxonomic scope" value="Bacteria"/>
</dbReference>
<dbReference type="Proteomes" id="UP000293637">
    <property type="component" value="Unassembled WGS sequence"/>
</dbReference>
<dbReference type="Proteomes" id="UP000070063">
    <property type="component" value="Unassembled WGS sequence"/>
</dbReference>
<feature type="domain" description="VOC" evidence="1">
    <location>
        <begin position="2"/>
        <end position="114"/>
    </location>
</feature>
<dbReference type="AlphaFoldDB" id="A0A133QB31"/>
<protein>
    <submittedName>
        <fullName evidence="2">Glyoxalase family protein</fullName>
    </submittedName>
    <submittedName>
        <fullName evidence="4">VOC family protein</fullName>
    </submittedName>
</protein>
<reference evidence="4 6" key="2">
    <citation type="journal article" date="2019" name="Sci. Transl. Med.">
        <title>Quorum sensing between bacterial species on the skin protects against epidermal injury in atopic dermatitis.</title>
        <authorList>
            <person name="Williams M.R."/>
        </authorList>
    </citation>
    <scope>NUCLEOTIDE SEQUENCE [LARGE SCALE GENOMIC DNA]</scope>
    <source>
        <strain evidence="4 6">E7</strain>
    </source>
</reference>
<dbReference type="CDD" id="cd06587">
    <property type="entry name" value="VOC"/>
    <property type="match status" value="1"/>
</dbReference>
<evidence type="ECO:0000313" key="3">
    <source>
        <dbReference type="EMBL" id="QEX38540.1"/>
    </source>
</evidence>
<proteinExistence type="predicted"/>
<evidence type="ECO:0000313" key="4">
    <source>
        <dbReference type="EMBL" id="TBW71581.1"/>
    </source>
</evidence>
<dbReference type="EMBL" id="LRQI01000017">
    <property type="protein sequence ID" value="KXA40102.1"/>
    <property type="molecule type" value="Genomic_DNA"/>
</dbReference>
<organism evidence="4 6">
    <name type="scientific">Staphylococcus lugdunensis</name>
    <dbReference type="NCBI Taxonomy" id="28035"/>
    <lineage>
        <taxon>Bacteria</taxon>
        <taxon>Bacillati</taxon>
        <taxon>Bacillota</taxon>
        <taxon>Bacilli</taxon>
        <taxon>Bacillales</taxon>
        <taxon>Staphylococcaceae</taxon>
        <taxon>Staphylococcus</taxon>
    </lineage>
</organism>
<reference evidence="3 7" key="3">
    <citation type="submission" date="2019-07" db="EMBL/GenBank/DDBJ databases">
        <title>Comparative genome analysis of staphylococcus lugdunensis shows clonal complex-dependent diversity of the putative virulence factor, ess/type vii locus.</title>
        <authorList>
            <person name="Lebeurre J."/>
            <person name="Dahyot S."/>
            <person name="Diene S."/>
            <person name="Paulay A."/>
            <person name="Aubourg M."/>
            <person name="Argemi X."/>
            <person name="Giard J.-C."/>
            <person name="Tournier I."/>
            <person name="Francois P."/>
            <person name="Pestel-Caron M."/>
        </authorList>
    </citation>
    <scope>NUCLEOTIDE SEQUENCE [LARGE SCALE GENOMIC DNA]</scope>
    <source>
        <strain evidence="3 7">SL13</strain>
    </source>
</reference>
<dbReference type="SUPFAM" id="SSF54593">
    <property type="entry name" value="Glyoxalase/Bleomycin resistance protein/Dihydroxybiphenyl dioxygenase"/>
    <property type="match status" value="1"/>
</dbReference>
<evidence type="ECO:0000313" key="7">
    <source>
        <dbReference type="Proteomes" id="UP000325462"/>
    </source>
</evidence>
<evidence type="ECO:0000313" key="5">
    <source>
        <dbReference type="Proteomes" id="UP000070063"/>
    </source>
</evidence>
<dbReference type="RefSeq" id="WP_002461363.1">
    <property type="nucleotide sequence ID" value="NZ_AP021848.1"/>
</dbReference>
<dbReference type="STRING" id="28035.B6N84_04945"/>
<name>A0A133QB31_STALU</name>
<dbReference type="PANTHER" id="PTHR36113:SF3">
    <property type="entry name" value="SLL5075 PROTEIN"/>
    <property type="match status" value="1"/>
</dbReference>
<reference evidence="2 5" key="1">
    <citation type="submission" date="2016-01" db="EMBL/GenBank/DDBJ databases">
        <authorList>
            <person name="Mitreva M."/>
            <person name="Pepin K.H."/>
            <person name="Mihindukulasuriya K.A."/>
            <person name="Fulton R."/>
            <person name="Fronick C."/>
            <person name="O'Laughlin M."/>
            <person name="Miner T."/>
            <person name="Herter B."/>
            <person name="Rosa B.A."/>
            <person name="Cordes M."/>
            <person name="Tomlinson C."/>
            <person name="Wollam A."/>
            <person name="Palsikar V.B."/>
            <person name="Mardis E.R."/>
            <person name="Wilson R.K."/>
        </authorList>
    </citation>
    <scope>NUCLEOTIDE SEQUENCE [LARGE SCALE GENOMIC DNA]</scope>
    <source>
        <strain evidence="2 5">MJR7738</strain>
    </source>
</reference>
<dbReference type="PROSITE" id="PS51819">
    <property type="entry name" value="VOC"/>
    <property type="match status" value="1"/>
</dbReference>
<dbReference type="Pfam" id="PF00903">
    <property type="entry name" value="Glyoxalase"/>
    <property type="match status" value="1"/>
</dbReference>
<dbReference type="InterPro" id="IPR051332">
    <property type="entry name" value="Fosfomycin_Res_Enzymes"/>
</dbReference>
<dbReference type="PANTHER" id="PTHR36113">
    <property type="entry name" value="LYASE, PUTATIVE-RELATED-RELATED"/>
    <property type="match status" value="1"/>
</dbReference>
<gene>
    <name evidence="4" type="ORF">EQ812_10255</name>
    <name evidence="3" type="ORF">FO454_06315</name>
    <name evidence="2" type="ORF">HMPREF3225_00331</name>
</gene>
<evidence type="ECO:0000313" key="2">
    <source>
        <dbReference type="EMBL" id="KXA40102.1"/>
    </source>
</evidence>
<sequence length="129" mass="15475">MELKHLNMVVRDVQKAKTFFEKYFDMTCFVNAGKQFVAMHDENHFVFNLIYGDDFKYPKELHIGFPQKSIEDVDAMYERLTKDGYASEEPTYTHNAYTFYFMSPAEFTIEIYHDVNQETKLKMPDYFKE</sequence>